<dbReference type="Proteomes" id="UP000265520">
    <property type="component" value="Unassembled WGS sequence"/>
</dbReference>
<keyword evidence="2 4" id="KW-0863">Zinc-finger</keyword>
<dbReference type="GO" id="GO:0006357">
    <property type="term" value="P:regulation of transcription by RNA polymerase II"/>
    <property type="evidence" value="ECO:0007669"/>
    <property type="project" value="TreeGrafter"/>
</dbReference>
<dbReference type="SMART" id="SM00614">
    <property type="entry name" value="ZnF_BED"/>
    <property type="match status" value="1"/>
</dbReference>
<organism evidence="7 8">
    <name type="scientific">Trifolium medium</name>
    <dbReference type="NCBI Taxonomy" id="97028"/>
    <lineage>
        <taxon>Eukaryota</taxon>
        <taxon>Viridiplantae</taxon>
        <taxon>Streptophyta</taxon>
        <taxon>Embryophyta</taxon>
        <taxon>Tracheophyta</taxon>
        <taxon>Spermatophyta</taxon>
        <taxon>Magnoliopsida</taxon>
        <taxon>eudicotyledons</taxon>
        <taxon>Gunneridae</taxon>
        <taxon>Pentapetalae</taxon>
        <taxon>rosids</taxon>
        <taxon>fabids</taxon>
        <taxon>Fabales</taxon>
        <taxon>Fabaceae</taxon>
        <taxon>Papilionoideae</taxon>
        <taxon>50 kb inversion clade</taxon>
        <taxon>NPAAA clade</taxon>
        <taxon>Hologalegina</taxon>
        <taxon>IRL clade</taxon>
        <taxon>Trifolieae</taxon>
        <taxon>Trifolium</taxon>
    </lineage>
</organism>
<name>A0A392REG4_9FABA</name>
<evidence type="ECO:0000256" key="4">
    <source>
        <dbReference type="PROSITE-ProRule" id="PRU00027"/>
    </source>
</evidence>
<dbReference type="GO" id="GO:0005634">
    <property type="term" value="C:nucleus"/>
    <property type="evidence" value="ECO:0007669"/>
    <property type="project" value="TreeGrafter"/>
</dbReference>
<evidence type="ECO:0000313" key="8">
    <source>
        <dbReference type="Proteomes" id="UP000265520"/>
    </source>
</evidence>
<sequence>MDLSPINESDDTFGMNCSDENNLGDENVAAVESNPTNKRNRESNPINKRNRSSSSSVWKNFTKIGVGKDGKERAKCNGCKKDYVGGGREAGTSTLKRHMVRCQKLKKNKD</sequence>
<feature type="domain" description="BED-type" evidence="6">
    <location>
        <begin position="52"/>
        <end position="110"/>
    </location>
</feature>
<keyword evidence="3" id="KW-0862">Zinc</keyword>
<feature type="non-terminal residue" evidence="7">
    <location>
        <position position="110"/>
    </location>
</feature>
<evidence type="ECO:0000313" key="7">
    <source>
        <dbReference type="EMBL" id="MCI34961.1"/>
    </source>
</evidence>
<evidence type="ECO:0000256" key="3">
    <source>
        <dbReference type="ARBA" id="ARBA00022833"/>
    </source>
</evidence>
<feature type="compositionally biased region" description="Polar residues" evidence="5">
    <location>
        <begin position="33"/>
        <end position="59"/>
    </location>
</feature>
<comment type="caution">
    <text evidence="7">The sequence shown here is derived from an EMBL/GenBank/DDBJ whole genome shotgun (WGS) entry which is preliminary data.</text>
</comment>
<protein>
    <recommendedName>
        <fullName evidence="6">BED-type domain-containing protein</fullName>
    </recommendedName>
</protein>
<dbReference type="InterPro" id="IPR003656">
    <property type="entry name" value="Znf_BED"/>
</dbReference>
<dbReference type="InterPro" id="IPR053031">
    <property type="entry name" value="Cuticle_assoc_protein"/>
</dbReference>
<dbReference type="PANTHER" id="PTHR34396:SF25">
    <property type="entry name" value="BOUNDARY ELEMENT ASSOCIATED FACTOR"/>
    <property type="match status" value="1"/>
</dbReference>
<dbReference type="SUPFAM" id="SSF57667">
    <property type="entry name" value="beta-beta-alpha zinc fingers"/>
    <property type="match status" value="1"/>
</dbReference>
<evidence type="ECO:0000259" key="6">
    <source>
        <dbReference type="PROSITE" id="PS50808"/>
    </source>
</evidence>
<reference evidence="7 8" key="1">
    <citation type="journal article" date="2018" name="Front. Plant Sci.">
        <title>Red Clover (Trifolium pratense) and Zigzag Clover (T. medium) - A Picture of Genomic Similarities and Differences.</title>
        <authorList>
            <person name="Dluhosova J."/>
            <person name="Istvanek J."/>
            <person name="Nedelnik J."/>
            <person name="Repkova J."/>
        </authorList>
    </citation>
    <scope>NUCLEOTIDE SEQUENCE [LARGE SCALE GENOMIC DNA]</scope>
    <source>
        <strain evidence="8">cv. 10/8</strain>
        <tissue evidence="7">Leaf</tissue>
    </source>
</reference>
<keyword evidence="1" id="KW-0479">Metal-binding</keyword>
<dbReference type="PROSITE" id="PS50808">
    <property type="entry name" value="ZF_BED"/>
    <property type="match status" value="1"/>
</dbReference>
<accession>A0A392REG4</accession>
<evidence type="ECO:0000256" key="2">
    <source>
        <dbReference type="ARBA" id="ARBA00022771"/>
    </source>
</evidence>
<dbReference type="AlphaFoldDB" id="A0A392REG4"/>
<evidence type="ECO:0000256" key="1">
    <source>
        <dbReference type="ARBA" id="ARBA00022723"/>
    </source>
</evidence>
<dbReference type="InterPro" id="IPR036236">
    <property type="entry name" value="Znf_C2H2_sf"/>
</dbReference>
<dbReference type="Pfam" id="PF02892">
    <property type="entry name" value="zf-BED"/>
    <property type="match status" value="1"/>
</dbReference>
<evidence type="ECO:0000256" key="5">
    <source>
        <dbReference type="SAM" id="MobiDB-lite"/>
    </source>
</evidence>
<dbReference type="EMBL" id="LXQA010218773">
    <property type="protein sequence ID" value="MCI34961.1"/>
    <property type="molecule type" value="Genomic_DNA"/>
</dbReference>
<dbReference type="GO" id="GO:0008270">
    <property type="term" value="F:zinc ion binding"/>
    <property type="evidence" value="ECO:0007669"/>
    <property type="project" value="UniProtKB-KW"/>
</dbReference>
<proteinExistence type="predicted"/>
<dbReference type="GO" id="GO:1990837">
    <property type="term" value="F:sequence-specific double-stranded DNA binding"/>
    <property type="evidence" value="ECO:0007669"/>
    <property type="project" value="TreeGrafter"/>
</dbReference>
<dbReference type="PANTHER" id="PTHR34396">
    <property type="entry name" value="OS03G0264950 PROTEIN-RELATED"/>
    <property type="match status" value="1"/>
</dbReference>
<keyword evidence="8" id="KW-1185">Reference proteome</keyword>
<feature type="region of interest" description="Disordered" evidence="5">
    <location>
        <begin position="1"/>
        <end position="59"/>
    </location>
</feature>